<dbReference type="RefSeq" id="WP_184836110.1">
    <property type="nucleotide sequence ID" value="NZ_JACHMN010000002.1"/>
</dbReference>
<gene>
    <name evidence="4" type="ORF">F4553_002843</name>
</gene>
<keyword evidence="5" id="KW-1185">Reference proteome</keyword>
<dbReference type="Pfam" id="PF12804">
    <property type="entry name" value="NTP_transf_3"/>
    <property type="match status" value="1"/>
</dbReference>
<dbReference type="InterPro" id="IPR050065">
    <property type="entry name" value="GlmU-like"/>
</dbReference>
<name>A0A841BMH3_9ACTN</name>
<dbReference type="InterPro" id="IPR029044">
    <property type="entry name" value="Nucleotide-diphossugar_trans"/>
</dbReference>
<organism evidence="4 5">
    <name type="scientific">Allocatelliglobosispora scoriae</name>
    <dbReference type="NCBI Taxonomy" id="643052"/>
    <lineage>
        <taxon>Bacteria</taxon>
        <taxon>Bacillati</taxon>
        <taxon>Actinomycetota</taxon>
        <taxon>Actinomycetes</taxon>
        <taxon>Micromonosporales</taxon>
        <taxon>Micromonosporaceae</taxon>
        <taxon>Allocatelliglobosispora</taxon>
    </lineage>
</organism>
<protein>
    <submittedName>
        <fullName evidence="4">NDP-sugar pyrophosphorylase family protein</fullName>
    </submittedName>
</protein>
<accession>A0A841BMH3</accession>
<evidence type="ECO:0000313" key="4">
    <source>
        <dbReference type="EMBL" id="MBB5869464.1"/>
    </source>
</evidence>
<dbReference type="AlphaFoldDB" id="A0A841BMH3"/>
<evidence type="ECO:0000313" key="5">
    <source>
        <dbReference type="Proteomes" id="UP000587527"/>
    </source>
</evidence>
<dbReference type="Proteomes" id="UP000587527">
    <property type="component" value="Unassembled WGS sequence"/>
</dbReference>
<keyword evidence="2" id="KW-0548">Nucleotidyltransferase</keyword>
<dbReference type="PANTHER" id="PTHR43584:SF8">
    <property type="entry name" value="N-ACETYLMURAMATE ALPHA-1-PHOSPHATE URIDYLYLTRANSFERASE"/>
    <property type="match status" value="1"/>
</dbReference>
<evidence type="ECO:0000256" key="2">
    <source>
        <dbReference type="ARBA" id="ARBA00022695"/>
    </source>
</evidence>
<dbReference type="PANTHER" id="PTHR43584">
    <property type="entry name" value="NUCLEOTIDYL TRANSFERASE"/>
    <property type="match status" value="1"/>
</dbReference>
<dbReference type="SUPFAM" id="SSF53448">
    <property type="entry name" value="Nucleotide-diphospho-sugar transferases"/>
    <property type="match status" value="1"/>
</dbReference>
<comment type="caution">
    <text evidence="4">The sequence shown here is derived from an EMBL/GenBank/DDBJ whole genome shotgun (WGS) entry which is preliminary data.</text>
</comment>
<dbReference type="Gene3D" id="3.90.550.10">
    <property type="entry name" value="Spore Coat Polysaccharide Biosynthesis Protein SpsA, Chain A"/>
    <property type="match status" value="1"/>
</dbReference>
<dbReference type="InterPro" id="IPR025877">
    <property type="entry name" value="MobA-like_NTP_Trfase"/>
</dbReference>
<evidence type="ECO:0000259" key="3">
    <source>
        <dbReference type="Pfam" id="PF12804"/>
    </source>
</evidence>
<evidence type="ECO:0000256" key="1">
    <source>
        <dbReference type="ARBA" id="ARBA00022679"/>
    </source>
</evidence>
<reference evidence="4 5" key="1">
    <citation type="submission" date="2020-08" db="EMBL/GenBank/DDBJ databases">
        <title>Sequencing the genomes of 1000 actinobacteria strains.</title>
        <authorList>
            <person name="Klenk H.-P."/>
        </authorList>
    </citation>
    <scope>NUCLEOTIDE SEQUENCE [LARGE SCALE GENOMIC DNA]</scope>
    <source>
        <strain evidence="4 5">DSM 45362</strain>
    </source>
</reference>
<keyword evidence="1" id="KW-0808">Transferase</keyword>
<proteinExistence type="predicted"/>
<sequence>MSGFPESGLGSSVCAIVLAAGEGTRLRPLTTLRPKALCPVGNIALLDRAMALLSDAGLGGPGEVAVNAHWLADQVAEHVDGQAHLSVERELLGSAGSVGALREWVDGRAVLVLNADAYLSGDVSVASLLAGWDGRTVRMLGQRHVGGAGEFGDHDFAGISLLPGEIAAGLAAEHSDLVRSAWRPAERVGKLEVVTLRGLYLDCGTPTSYLHANLLDVEDRLIAAEAKVTGTVTRSVIGAGAIVEGDVTECVIWPGAHVGRNERLSGVIRAGEFTVPAG</sequence>
<dbReference type="GO" id="GO:0016779">
    <property type="term" value="F:nucleotidyltransferase activity"/>
    <property type="evidence" value="ECO:0007669"/>
    <property type="project" value="UniProtKB-KW"/>
</dbReference>
<dbReference type="EMBL" id="JACHMN010000002">
    <property type="protein sequence ID" value="MBB5869464.1"/>
    <property type="molecule type" value="Genomic_DNA"/>
</dbReference>
<feature type="domain" description="MobA-like NTP transferase" evidence="3">
    <location>
        <begin position="15"/>
        <end position="147"/>
    </location>
</feature>